<evidence type="ECO:0000313" key="2">
    <source>
        <dbReference type="EMBL" id="HDL60151.1"/>
    </source>
</evidence>
<sequence length="188" mass="22265">MDDENLRRVYEQYWLHARHQEVQRLWFTNIYSMIVAGTFAYFGAIKGFSTPLLVFLILLSILGYLVTYSWNIPFVIYSRLAEEIAVREWDLPKDYRRFTKYRKGYEFGKMVSANTVFIGFYSLMAGIFVGLSLQTNLEVCTQLTLVIIAVLFLTFLGCYKFYLKPKSIDKIQDDFEKRIKKYDENNQK</sequence>
<comment type="caution">
    <text evidence="2">The sequence shown here is derived from an EMBL/GenBank/DDBJ whole genome shotgun (WGS) entry which is preliminary data.</text>
</comment>
<dbReference type="EMBL" id="DRDR01000074">
    <property type="protein sequence ID" value="HDL60151.1"/>
    <property type="molecule type" value="Genomic_DNA"/>
</dbReference>
<keyword evidence="1" id="KW-0812">Transmembrane</keyword>
<dbReference type="AlphaFoldDB" id="A0A7V0LUQ6"/>
<keyword evidence="1" id="KW-0472">Membrane</keyword>
<organism evidence="2">
    <name type="scientific">candidate division WOR-3 bacterium</name>
    <dbReference type="NCBI Taxonomy" id="2052148"/>
    <lineage>
        <taxon>Bacteria</taxon>
        <taxon>Bacteria division WOR-3</taxon>
    </lineage>
</organism>
<name>A0A7V0LUQ6_UNCW3</name>
<feature type="transmembrane region" description="Helical" evidence="1">
    <location>
        <begin position="143"/>
        <end position="162"/>
    </location>
</feature>
<feature type="transmembrane region" description="Helical" evidence="1">
    <location>
        <begin position="110"/>
        <end position="131"/>
    </location>
</feature>
<feature type="transmembrane region" description="Helical" evidence="1">
    <location>
        <begin position="25"/>
        <end position="45"/>
    </location>
</feature>
<protein>
    <recommendedName>
        <fullName evidence="3">DUF3278 domain-containing protein</fullName>
    </recommendedName>
</protein>
<feature type="transmembrane region" description="Helical" evidence="1">
    <location>
        <begin position="51"/>
        <end position="70"/>
    </location>
</feature>
<evidence type="ECO:0008006" key="3">
    <source>
        <dbReference type="Google" id="ProtNLM"/>
    </source>
</evidence>
<keyword evidence="1" id="KW-1133">Transmembrane helix</keyword>
<accession>A0A7V0LUQ6</accession>
<evidence type="ECO:0000256" key="1">
    <source>
        <dbReference type="SAM" id="Phobius"/>
    </source>
</evidence>
<reference evidence="2" key="1">
    <citation type="journal article" date="2020" name="mSystems">
        <title>Genome- and Community-Level Interaction Insights into Carbon Utilization and Element Cycling Functions of Hydrothermarchaeota in Hydrothermal Sediment.</title>
        <authorList>
            <person name="Zhou Z."/>
            <person name="Liu Y."/>
            <person name="Xu W."/>
            <person name="Pan J."/>
            <person name="Luo Z.H."/>
            <person name="Li M."/>
        </authorList>
    </citation>
    <scope>NUCLEOTIDE SEQUENCE [LARGE SCALE GENOMIC DNA]</scope>
    <source>
        <strain evidence="2">HyVt-28</strain>
    </source>
</reference>
<proteinExistence type="predicted"/>
<gene>
    <name evidence="2" type="ORF">ENH14_01715</name>
</gene>
<dbReference type="Proteomes" id="UP000886381">
    <property type="component" value="Unassembled WGS sequence"/>
</dbReference>